<gene>
    <name evidence="2" type="ORF">CRENPOLYSF2_400001</name>
</gene>
<dbReference type="EMBL" id="FUKJ01000335">
    <property type="protein sequence ID" value="SJM94449.1"/>
    <property type="molecule type" value="Genomic_DNA"/>
</dbReference>
<evidence type="ECO:0000256" key="1">
    <source>
        <dbReference type="SAM" id="Phobius"/>
    </source>
</evidence>
<keyword evidence="3" id="KW-1185">Reference proteome</keyword>
<organism evidence="2 3">
    <name type="scientific">Crenothrix polyspora</name>
    <dbReference type="NCBI Taxonomy" id="360316"/>
    <lineage>
        <taxon>Bacteria</taxon>
        <taxon>Pseudomonadati</taxon>
        <taxon>Pseudomonadota</taxon>
        <taxon>Gammaproteobacteria</taxon>
        <taxon>Methylococcales</taxon>
        <taxon>Crenotrichaceae</taxon>
        <taxon>Crenothrix</taxon>
    </lineage>
</organism>
<reference evidence="3" key="1">
    <citation type="submission" date="2017-02" db="EMBL/GenBank/DDBJ databases">
        <authorList>
            <person name="Daims H."/>
        </authorList>
    </citation>
    <scope>NUCLEOTIDE SEQUENCE [LARGE SCALE GENOMIC DNA]</scope>
</reference>
<dbReference type="Proteomes" id="UP000195442">
    <property type="component" value="Unassembled WGS sequence"/>
</dbReference>
<name>A0A1R4HE09_9GAMM</name>
<keyword evidence="1" id="KW-1133">Transmembrane helix</keyword>
<keyword evidence="1" id="KW-0812">Transmembrane</keyword>
<keyword evidence="1" id="KW-0472">Membrane</keyword>
<evidence type="ECO:0000313" key="3">
    <source>
        <dbReference type="Proteomes" id="UP000195442"/>
    </source>
</evidence>
<accession>A0A1R4HE09</accession>
<protein>
    <submittedName>
        <fullName evidence="2">Uncharacterized protein</fullName>
    </submittedName>
</protein>
<feature type="transmembrane region" description="Helical" evidence="1">
    <location>
        <begin position="67"/>
        <end position="89"/>
    </location>
</feature>
<feature type="transmembrane region" description="Helical" evidence="1">
    <location>
        <begin position="6"/>
        <end position="27"/>
    </location>
</feature>
<evidence type="ECO:0000313" key="2">
    <source>
        <dbReference type="EMBL" id="SJM94449.1"/>
    </source>
</evidence>
<dbReference type="RefSeq" id="WP_087147805.1">
    <property type="nucleotide sequence ID" value="NZ_FUKJ01000335.1"/>
</dbReference>
<feature type="transmembrane region" description="Helical" evidence="1">
    <location>
        <begin position="34"/>
        <end position="55"/>
    </location>
</feature>
<proteinExistence type="predicted"/>
<dbReference type="AlphaFoldDB" id="A0A1R4HE09"/>
<sequence length="100" mass="11040">MLIFIMLFGPLLTVIIYYKFAVRIWFIEGLIAKVILVIAVYGCGWIGVISFFQSIKLAFLIGLKETGGVFLFAGSIALIATWMLVAVVAKKIARHLCTSP</sequence>